<dbReference type="GO" id="GO:0090729">
    <property type="term" value="F:toxin activity"/>
    <property type="evidence" value="ECO:0007669"/>
    <property type="project" value="UniProtKB-KW"/>
</dbReference>
<dbReference type="EMBL" id="JAODIR010000002">
    <property type="protein sequence ID" value="MDD2167163.1"/>
    <property type="molecule type" value="Genomic_DNA"/>
</dbReference>
<comment type="subcellular location">
    <subcellularLocation>
        <location evidence="1">Cell outer membrane</location>
        <topology evidence="1">Lipid-anchor</topology>
    </subcellularLocation>
</comment>
<keyword evidence="4" id="KW-0430">Lectin</keyword>
<dbReference type="Proteomes" id="UP001222296">
    <property type="component" value="Chromosome"/>
</dbReference>
<dbReference type="Proteomes" id="UP001148834">
    <property type="component" value="Unassembled WGS sequence"/>
</dbReference>
<dbReference type="PROSITE" id="PS50231">
    <property type="entry name" value="RICIN_B_LECTIN"/>
    <property type="match status" value="1"/>
</dbReference>
<dbReference type="Pfam" id="PF03498">
    <property type="entry name" value="CDtoxinA"/>
    <property type="match status" value="1"/>
</dbReference>
<gene>
    <name evidence="11" type="ORF">N5925_00780</name>
    <name evidence="12" type="ORF">N5925_01410</name>
    <name evidence="13" type="ORF">QBL01_08280</name>
</gene>
<sequence>MRKLTYLTSLAIFTSALLGCSCSCEKTQKPQEEKKDDQALFEETLNPTPPLPTSLLKLPGPPTVNLLATSPSNTAEFNDFISIMGQNGAVITMWSVDRRSWLWMYPPLNSQDFGKLRNWRIERSFRQEHFRFTNQQMGSCMQAYGNGVIQDSCDPNNLDQDFELLPTSTGAVFIKSVSQQRCLTYNAVSTAGYFTLTLDRCDDKRITPLHDQTFYLTPPLLSANPL</sequence>
<protein>
    <submittedName>
        <fullName evidence="12">Toxin</fullName>
    </submittedName>
</protein>
<evidence type="ECO:0000256" key="2">
    <source>
        <dbReference type="ARBA" id="ARBA00022656"/>
    </source>
</evidence>
<dbReference type="Gene3D" id="2.80.10.50">
    <property type="match status" value="1"/>
</dbReference>
<dbReference type="EMBL" id="JAODIR010000004">
    <property type="protein sequence ID" value="MDD2167281.1"/>
    <property type="molecule type" value="Genomic_DNA"/>
</dbReference>
<evidence type="ECO:0000256" key="1">
    <source>
        <dbReference type="ARBA" id="ARBA00004459"/>
    </source>
</evidence>
<evidence type="ECO:0000256" key="6">
    <source>
        <dbReference type="ARBA" id="ARBA00023136"/>
    </source>
</evidence>
<reference evidence="13" key="2">
    <citation type="submission" date="2023-04" db="EMBL/GenBank/DDBJ databases">
        <title>Molecular characterization of the Integrative and Conjugative elements harboring multidrug-resistance gene from Glaesserella (Haemophilus) parasuis.</title>
        <authorList>
            <person name="Che Y."/>
            <person name="Zhou L."/>
        </authorList>
    </citation>
    <scope>NUCLEOTIDE SEQUENCE</scope>
    <source>
        <strain evidence="13">Z44</strain>
    </source>
</reference>
<keyword evidence="9" id="KW-0449">Lipoprotein</keyword>
<keyword evidence="6" id="KW-0472">Membrane</keyword>
<evidence type="ECO:0000313" key="13">
    <source>
        <dbReference type="EMBL" id="WGE09249.1"/>
    </source>
</evidence>
<evidence type="ECO:0000256" key="5">
    <source>
        <dbReference type="ARBA" id="ARBA00023026"/>
    </source>
</evidence>
<dbReference type="AlphaFoldDB" id="A0A6M8SZV9"/>
<evidence type="ECO:0000313" key="14">
    <source>
        <dbReference type="Proteomes" id="UP001148834"/>
    </source>
</evidence>
<accession>A0A6M8SZV9</accession>
<dbReference type="PROSITE" id="PS51257">
    <property type="entry name" value="PROKAR_LIPOPROTEIN"/>
    <property type="match status" value="1"/>
</dbReference>
<dbReference type="InterPro" id="IPR003558">
    <property type="entry name" value="CDtoxinA/C"/>
</dbReference>
<feature type="chain" id="PRO_5041825296" evidence="10">
    <location>
        <begin position="19"/>
        <end position="226"/>
    </location>
</feature>
<evidence type="ECO:0000256" key="3">
    <source>
        <dbReference type="ARBA" id="ARBA00022729"/>
    </source>
</evidence>
<evidence type="ECO:0000256" key="7">
    <source>
        <dbReference type="ARBA" id="ARBA00023139"/>
    </source>
</evidence>
<evidence type="ECO:0000313" key="11">
    <source>
        <dbReference type="EMBL" id="MDD2167163.1"/>
    </source>
</evidence>
<evidence type="ECO:0000256" key="9">
    <source>
        <dbReference type="ARBA" id="ARBA00023288"/>
    </source>
</evidence>
<reference evidence="12" key="1">
    <citation type="submission" date="2022-09" db="EMBL/GenBank/DDBJ databases">
        <title>Molecular characterization of Glaesserella parasuis strains circulating in commercial swine farms using whole-genome sequencing.</title>
        <authorList>
            <person name="Mugabi R."/>
            <person name="Clavijo M."/>
            <person name="Li G."/>
        </authorList>
    </citation>
    <scope>NUCLEOTIDE SEQUENCE</scope>
    <source>
        <strain evidence="12">0435-53</strain>
    </source>
</reference>
<evidence type="ECO:0000313" key="12">
    <source>
        <dbReference type="EMBL" id="MDD2167281.1"/>
    </source>
</evidence>
<keyword evidence="2" id="KW-0800">Toxin</keyword>
<dbReference type="RefSeq" id="WP_021116836.1">
    <property type="nucleotide sequence ID" value="NZ_CP054198.1"/>
</dbReference>
<feature type="signal peptide" evidence="10">
    <location>
        <begin position="1"/>
        <end position="18"/>
    </location>
</feature>
<proteinExistence type="predicted"/>
<organism evidence="12 14">
    <name type="scientific">Glaesserella parasuis</name>
    <name type="common">Haemophilus parasuis</name>
    <dbReference type="NCBI Taxonomy" id="738"/>
    <lineage>
        <taxon>Bacteria</taxon>
        <taxon>Pseudomonadati</taxon>
        <taxon>Pseudomonadota</taxon>
        <taxon>Gammaproteobacteria</taxon>
        <taxon>Pasteurellales</taxon>
        <taxon>Pasteurellaceae</taxon>
        <taxon>Glaesserella</taxon>
    </lineage>
</organism>
<dbReference type="GO" id="GO:0009279">
    <property type="term" value="C:cell outer membrane"/>
    <property type="evidence" value="ECO:0007669"/>
    <property type="project" value="UniProtKB-SubCell"/>
</dbReference>
<keyword evidence="7" id="KW-0564">Palmitate</keyword>
<name>A0A6M8SZV9_GLAPU</name>
<dbReference type="EMBL" id="CP121769">
    <property type="protein sequence ID" value="WGE09249.1"/>
    <property type="molecule type" value="Genomic_DNA"/>
</dbReference>
<dbReference type="InterPro" id="IPR035992">
    <property type="entry name" value="Ricin_B-like_lectins"/>
</dbReference>
<dbReference type="CDD" id="cd23414">
    <property type="entry name" value="beta-trefoil_Ricin_CdtA"/>
    <property type="match status" value="1"/>
</dbReference>
<keyword evidence="3 10" id="KW-0732">Signal</keyword>
<keyword evidence="5" id="KW-0843">Virulence</keyword>
<evidence type="ECO:0000256" key="8">
    <source>
        <dbReference type="ARBA" id="ARBA00023237"/>
    </source>
</evidence>
<evidence type="ECO:0000256" key="4">
    <source>
        <dbReference type="ARBA" id="ARBA00022734"/>
    </source>
</evidence>
<keyword evidence="8" id="KW-0998">Cell outer membrane</keyword>
<dbReference type="GO" id="GO:0030246">
    <property type="term" value="F:carbohydrate binding"/>
    <property type="evidence" value="ECO:0007669"/>
    <property type="project" value="UniProtKB-KW"/>
</dbReference>
<dbReference type="SUPFAM" id="SSF50370">
    <property type="entry name" value="Ricin B-like lectins"/>
    <property type="match status" value="1"/>
</dbReference>
<evidence type="ECO:0000256" key="10">
    <source>
        <dbReference type="SAM" id="SignalP"/>
    </source>
</evidence>